<evidence type="ECO:0000256" key="4">
    <source>
        <dbReference type="ARBA" id="ARBA00023027"/>
    </source>
</evidence>
<evidence type="ECO:0000256" key="3">
    <source>
        <dbReference type="ARBA" id="ARBA00023002"/>
    </source>
</evidence>
<dbReference type="PANTHER" id="PTHR13871:SF96">
    <property type="entry name" value="THIOREDOXIN DOMAIN-CONTAINING PROTEIN"/>
    <property type="match status" value="1"/>
</dbReference>
<evidence type="ECO:0000256" key="5">
    <source>
        <dbReference type="ARBA" id="ARBA00047388"/>
    </source>
</evidence>
<dbReference type="EMBL" id="JAUIZM010000005">
    <property type="protein sequence ID" value="KAK1385207.1"/>
    <property type="molecule type" value="Genomic_DNA"/>
</dbReference>
<keyword evidence="9" id="KW-1185">Reference proteome</keyword>
<proteinExistence type="predicted"/>
<dbReference type="EC" id="1.8.1.8" evidence="1"/>
<comment type="caution">
    <text evidence="8">The sequence shown here is derived from an EMBL/GenBank/DDBJ whole genome shotgun (WGS) entry which is preliminary data.</text>
</comment>
<dbReference type="Gene3D" id="3.40.30.10">
    <property type="entry name" value="Glutaredoxin"/>
    <property type="match status" value="1"/>
</dbReference>
<name>A0AAD8IG04_9APIA</name>
<dbReference type="GO" id="GO:0047134">
    <property type="term" value="F:protein-disulfide reductase [NAD(P)H] activity"/>
    <property type="evidence" value="ECO:0007669"/>
    <property type="project" value="UniProtKB-EC"/>
</dbReference>
<sequence length="391" mass="45042">MKCLRRLLGSRRVLWSLETTYYRNCVSNHTIHTTSFAHGANKFILNPRSLCYLSEEAKGSCDSDSGILETKEKQLEMIEKGDTVNLSELLFTKNRDYLIRYNDPQRVTADQLAGKVVVLYFVREDPHRRRDTSMASLIDVYNDLKPKNCFEVVFVFVDDDGNSPFPSPQKTEPQIFEDIFSLMPWTAIPFSDINLRKYLKRRFGLPKSHWSNYPIGIVVDATGMVLQTSCEQIIDIYGSPAYPFSDERLALLDSEDDIITMQPSLKNLLASPQRDYVISNTGEKVPIHTLEDKLEMLCSPTTVFGRKDGSQVQFSHFAGKRVLIYIESVYWNDSEDVATFKEAKFPKMLKEVKFLKMLKESCRYAMVCIFCNEGYWNKDYQGLLKNSFDAN</sequence>
<dbReference type="Proteomes" id="UP001237642">
    <property type="component" value="Unassembled WGS sequence"/>
</dbReference>
<gene>
    <name evidence="8" type="ORF">POM88_022942</name>
</gene>
<evidence type="ECO:0000256" key="6">
    <source>
        <dbReference type="ARBA" id="ARBA00047804"/>
    </source>
</evidence>
<dbReference type="InterPro" id="IPR012336">
    <property type="entry name" value="Thioredoxin-like_fold"/>
</dbReference>
<dbReference type="InterPro" id="IPR052259">
    <property type="entry name" value="Nucleoredoxin-like"/>
</dbReference>
<dbReference type="Pfam" id="PF13905">
    <property type="entry name" value="Thioredoxin_8"/>
    <property type="match status" value="1"/>
</dbReference>
<keyword evidence="3" id="KW-0560">Oxidoreductase</keyword>
<organism evidence="8 9">
    <name type="scientific">Heracleum sosnowskyi</name>
    <dbReference type="NCBI Taxonomy" id="360622"/>
    <lineage>
        <taxon>Eukaryota</taxon>
        <taxon>Viridiplantae</taxon>
        <taxon>Streptophyta</taxon>
        <taxon>Embryophyta</taxon>
        <taxon>Tracheophyta</taxon>
        <taxon>Spermatophyta</taxon>
        <taxon>Magnoliopsida</taxon>
        <taxon>eudicotyledons</taxon>
        <taxon>Gunneridae</taxon>
        <taxon>Pentapetalae</taxon>
        <taxon>asterids</taxon>
        <taxon>campanulids</taxon>
        <taxon>Apiales</taxon>
        <taxon>Apiaceae</taxon>
        <taxon>Apioideae</taxon>
        <taxon>apioid superclade</taxon>
        <taxon>Tordylieae</taxon>
        <taxon>Tordyliinae</taxon>
        <taxon>Heracleum</taxon>
    </lineage>
</organism>
<dbReference type="SUPFAM" id="SSF52833">
    <property type="entry name" value="Thioredoxin-like"/>
    <property type="match status" value="1"/>
</dbReference>
<reference evidence="8" key="2">
    <citation type="submission" date="2023-05" db="EMBL/GenBank/DDBJ databases">
        <authorList>
            <person name="Schelkunov M.I."/>
        </authorList>
    </citation>
    <scope>NUCLEOTIDE SEQUENCE</scope>
    <source>
        <strain evidence="8">Hsosn_3</strain>
        <tissue evidence="8">Leaf</tissue>
    </source>
</reference>
<keyword evidence="4" id="KW-0520">NAD</keyword>
<comment type="catalytic activity">
    <reaction evidence="5">
        <text>[protein]-dithiol + NAD(+) = [protein]-disulfide + NADH + H(+)</text>
        <dbReference type="Rhea" id="RHEA:18749"/>
        <dbReference type="Rhea" id="RHEA-COMP:10593"/>
        <dbReference type="Rhea" id="RHEA-COMP:10594"/>
        <dbReference type="ChEBI" id="CHEBI:15378"/>
        <dbReference type="ChEBI" id="CHEBI:29950"/>
        <dbReference type="ChEBI" id="CHEBI:50058"/>
        <dbReference type="ChEBI" id="CHEBI:57540"/>
        <dbReference type="ChEBI" id="CHEBI:57945"/>
        <dbReference type="EC" id="1.8.1.8"/>
    </reaction>
</comment>
<dbReference type="InterPro" id="IPR036249">
    <property type="entry name" value="Thioredoxin-like_sf"/>
</dbReference>
<evidence type="ECO:0000256" key="1">
    <source>
        <dbReference type="ARBA" id="ARBA00012612"/>
    </source>
</evidence>
<feature type="domain" description="Thioredoxin-like fold" evidence="7">
    <location>
        <begin position="114"/>
        <end position="223"/>
    </location>
</feature>
<evidence type="ECO:0000259" key="7">
    <source>
        <dbReference type="Pfam" id="PF13905"/>
    </source>
</evidence>
<dbReference type="AlphaFoldDB" id="A0AAD8IG04"/>
<evidence type="ECO:0000256" key="2">
    <source>
        <dbReference type="ARBA" id="ARBA00022737"/>
    </source>
</evidence>
<evidence type="ECO:0000313" key="8">
    <source>
        <dbReference type="EMBL" id="KAK1385207.1"/>
    </source>
</evidence>
<reference evidence="8" key="1">
    <citation type="submission" date="2023-02" db="EMBL/GenBank/DDBJ databases">
        <title>Genome of toxic invasive species Heracleum sosnowskyi carries increased number of genes despite the absence of recent whole-genome duplications.</title>
        <authorList>
            <person name="Schelkunov M."/>
            <person name="Shtratnikova V."/>
            <person name="Makarenko M."/>
            <person name="Klepikova A."/>
            <person name="Omelchenko D."/>
            <person name="Novikova G."/>
            <person name="Obukhova E."/>
            <person name="Bogdanov V."/>
            <person name="Penin A."/>
            <person name="Logacheva M."/>
        </authorList>
    </citation>
    <scope>NUCLEOTIDE SEQUENCE</scope>
    <source>
        <strain evidence="8">Hsosn_3</strain>
        <tissue evidence="8">Leaf</tissue>
    </source>
</reference>
<protein>
    <recommendedName>
        <fullName evidence="1">protein-disulfide reductase</fullName>
        <ecNumber evidence="1">1.8.1.8</ecNumber>
    </recommendedName>
</protein>
<keyword evidence="2" id="KW-0677">Repeat</keyword>
<comment type="catalytic activity">
    <reaction evidence="6">
        <text>[protein]-dithiol + NADP(+) = [protein]-disulfide + NADPH + H(+)</text>
        <dbReference type="Rhea" id="RHEA:18753"/>
        <dbReference type="Rhea" id="RHEA-COMP:10593"/>
        <dbReference type="Rhea" id="RHEA-COMP:10594"/>
        <dbReference type="ChEBI" id="CHEBI:15378"/>
        <dbReference type="ChEBI" id="CHEBI:29950"/>
        <dbReference type="ChEBI" id="CHEBI:50058"/>
        <dbReference type="ChEBI" id="CHEBI:57783"/>
        <dbReference type="ChEBI" id="CHEBI:58349"/>
        <dbReference type="EC" id="1.8.1.8"/>
    </reaction>
</comment>
<dbReference type="PANTHER" id="PTHR13871">
    <property type="entry name" value="THIOREDOXIN"/>
    <property type="match status" value="1"/>
</dbReference>
<accession>A0AAD8IG04</accession>
<evidence type="ECO:0000313" key="9">
    <source>
        <dbReference type="Proteomes" id="UP001237642"/>
    </source>
</evidence>